<keyword evidence="3" id="KW-1185">Reference proteome</keyword>
<dbReference type="AlphaFoldDB" id="A0A0V1FYU9"/>
<comment type="caution">
    <text evidence="2">The sequence shown here is derived from an EMBL/GenBank/DDBJ whole genome shotgun (WGS) entry which is preliminary data.</text>
</comment>
<dbReference type="Proteomes" id="UP000054995">
    <property type="component" value="Unassembled WGS sequence"/>
</dbReference>
<evidence type="ECO:0000313" key="2">
    <source>
        <dbReference type="EMBL" id="KRY91195.1"/>
    </source>
</evidence>
<feature type="compositionally biased region" description="Acidic residues" evidence="1">
    <location>
        <begin position="45"/>
        <end position="56"/>
    </location>
</feature>
<sequence>MRCARIFKVMLQHITRQDHTQAASQPMNIIIDDDQIYAERAGGDGTEEKDEGEEKEEEKKGEGRRGTGGGAGKGGGK</sequence>
<reference evidence="2 3" key="1">
    <citation type="submission" date="2015-01" db="EMBL/GenBank/DDBJ databases">
        <title>Evolution of Trichinella species and genotypes.</title>
        <authorList>
            <person name="Korhonen P.K."/>
            <person name="Edoardo P."/>
            <person name="Giuseppe L.R."/>
            <person name="Gasser R.B."/>
        </authorList>
    </citation>
    <scope>NUCLEOTIDE SEQUENCE [LARGE SCALE GENOMIC DNA]</scope>
    <source>
        <strain evidence="2">ISS470</strain>
    </source>
</reference>
<gene>
    <name evidence="2" type="ORF">T4D_13035</name>
</gene>
<feature type="compositionally biased region" description="Gly residues" evidence="1">
    <location>
        <begin position="66"/>
        <end position="77"/>
    </location>
</feature>
<feature type="region of interest" description="Disordered" evidence="1">
    <location>
        <begin position="17"/>
        <end position="77"/>
    </location>
</feature>
<evidence type="ECO:0000256" key="1">
    <source>
        <dbReference type="SAM" id="MobiDB-lite"/>
    </source>
</evidence>
<dbReference type="EMBL" id="JYDT01000015">
    <property type="protein sequence ID" value="KRY91195.1"/>
    <property type="molecule type" value="Genomic_DNA"/>
</dbReference>
<accession>A0A0V1FYU9</accession>
<name>A0A0V1FYU9_TRIPS</name>
<evidence type="ECO:0000313" key="3">
    <source>
        <dbReference type="Proteomes" id="UP000054995"/>
    </source>
</evidence>
<proteinExistence type="predicted"/>
<protein>
    <submittedName>
        <fullName evidence="2">Uncharacterized protein</fullName>
    </submittedName>
</protein>
<organism evidence="2 3">
    <name type="scientific">Trichinella pseudospiralis</name>
    <name type="common">Parasitic roundworm</name>
    <dbReference type="NCBI Taxonomy" id="6337"/>
    <lineage>
        <taxon>Eukaryota</taxon>
        <taxon>Metazoa</taxon>
        <taxon>Ecdysozoa</taxon>
        <taxon>Nematoda</taxon>
        <taxon>Enoplea</taxon>
        <taxon>Dorylaimia</taxon>
        <taxon>Trichinellida</taxon>
        <taxon>Trichinellidae</taxon>
        <taxon>Trichinella</taxon>
    </lineage>
</organism>